<dbReference type="PROSITE" id="PS50089">
    <property type="entry name" value="ZF_RING_2"/>
    <property type="match status" value="1"/>
</dbReference>
<keyword evidence="1 3" id="KW-0479">Metal-binding</keyword>
<evidence type="ECO:0000256" key="1">
    <source>
        <dbReference type="ARBA" id="ARBA00022771"/>
    </source>
</evidence>
<dbReference type="GO" id="GO:0008270">
    <property type="term" value="F:zinc ion binding"/>
    <property type="evidence" value="ECO:0007669"/>
    <property type="project" value="UniProtKB-KW"/>
</dbReference>
<dbReference type="KEGG" id="dpx:DAPPUDRAFT_316830"/>
<keyword evidence="2" id="KW-0862">Zinc</keyword>
<reference evidence="5 6" key="1">
    <citation type="journal article" date="2011" name="Science">
        <title>The ecoresponsive genome of Daphnia pulex.</title>
        <authorList>
            <person name="Colbourne J.K."/>
            <person name="Pfrender M.E."/>
            <person name="Gilbert D."/>
            <person name="Thomas W.K."/>
            <person name="Tucker A."/>
            <person name="Oakley T.H."/>
            <person name="Tokishita S."/>
            <person name="Aerts A."/>
            <person name="Arnold G.J."/>
            <person name="Basu M.K."/>
            <person name="Bauer D.J."/>
            <person name="Caceres C.E."/>
            <person name="Carmel L."/>
            <person name="Casola C."/>
            <person name="Choi J.H."/>
            <person name="Detter J.C."/>
            <person name="Dong Q."/>
            <person name="Dusheyko S."/>
            <person name="Eads B.D."/>
            <person name="Frohlich T."/>
            <person name="Geiler-Samerotte K.A."/>
            <person name="Gerlach D."/>
            <person name="Hatcher P."/>
            <person name="Jogdeo S."/>
            <person name="Krijgsveld J."/>
            <person name="Kriventseva E.V."/>
            <person name="Kultz D."/>
            <person name="Laforsch C."/>
            <person name="Lindquist E."/>
            <person name="Lopez J."/>
            <person name="Manak J.R."/>
            <person name="Muller J."/>
            <person name="Pangilinan J."/>
            <person name="Patwardhan R.P."/>
            <person name="Pitluck S."/>
            <person name="Pritham E.J."/>
            <person name="Rechtsteiner A."/>
            <person name="Rho M."/>
            <person name="Rogozin I.B."/>
            <person name="Sakarya O."/>
            <person name="Salamov A."/>
            <person name="Schaack S."/>
            <person name="Shapiro H."/>
            <person name="Shiga Y."/>
            <person name="Skalitzky C."/>
            <person name="Smith Z."/>
            <person name="Souvorov A."/>
            <person name="Sung W."/>
            <person name="Tang Z."/>
            <person name="Tsuchiya D."/>
            <person name="Tu H."/>
            <person name="Vos H."/>
            <person name="Wang M."/>
            <person name="Wolf Y.I."/>
            <person name="Yamagata H."/>
            <person name="Yamada T."/>
            <person name="Ye Y."/>
            <person name="Shaw J.R."/>
            <person name="Andrews J."/>
            <person name="Crease T.J."/>
            <person name="Tang H."/>
            <person name="Lucas S.M."/>
            <person name="Robertson H.M."/>
            <person name="Bork P."/>
            <person name="Koonin E.V."/>
            <person name="Zdobnov E.M."/>
            <person name="Grigoriev I.V."/>
            <person name="Lynch M."/>
            <person name="Boore J.L."/>
        </authorList>
    </citation>
    <scope>NUCLEOTIDE SEQUENCE [LARGE SCALE GENOMIC DNA]</scope>
</reference>
<proteinExistence type="predicted"/>
<evidence type="ECO:0000313" key="6">
    <source>
        <dbReference type="Proteomes" id="UP000000305"/>
    </source>
</evidence>
<keyword evidence="6" id="KW-1185">Reference proteome</keyword>
<dbReference type="EMBL" id="GL732540">
    <property type="protein sequence ID" value="EFX82379.1"/>
    <property type="molecule type" value="Genomic_DNA"/>
</dbReference>
<dbReference type="Pfam" id="PF14634">
    <property type="entry name" value="zf-RING_5"/>
    <property type="match status" value="1"/>
</dbReference>
<evidence type="ECO:0000259" key="4">
    <source>
        <dbReference type="PROSITE" id="PS50089"/>
    </source>
</evidence>
<evidence type="ECO:0000256" key="3">
    <source>
        <dbReference type="PROSITE-ProRule" id="PRU00175"/>
    </source>
</evidence>
<accession>E9GE44</accession>
<dbReference type="PANTHER" id="PTHR25464">
    <property type="entry name" value="TRIPARTITE MOTIF-CONTAINING PROTEIN 2-LIKE PROTEIN"/>
    <property type="match status" value="1"/>
</dbReference>
<dbReference type="HOGENOM" id="CLU_1435773_0_0_1"/>
<sequence>MATSSVNTLEDLVTCNICLYEYDEGIRKPKFLPCSHTICLECFQSVRQGNTITCPFCRKRTSKDNGDEAEWTLPTNQYVLELLKLREPEEAVDEENDQSEDVEEAESFISALALAVSSREMELQAMNESFYQSGMRWNSTEVEEMEALNEAMHQSLLSHQQEQKIMVTAAFMEPSKEEEEEELLMMALAISGIEM</sequence>
<dbReference type="eggNOG" id="KOG2177">
    <property type="taxonomic scope" value="Eukaryota"/>
</dbReference>
<dbReference type="AlphaFoldDB" id="E9GE44"/>
<evidence type="ECO:0000256" key="2">
    <source>
        <dbReference type="ARBA" id="ARBA00022833"/>
    </source>
</evidence>
<dbReference type="InParanoid" id="E9GE44"/>
<organism evidence="5 6">
    <name type="scientific">Daphnia pulex</name>
    <name type="common">Water flea</name>
    <dbReference type="NCBI Taxonomy" id="6669"/>
    <lineage>
        <taxon>Eukaryota</taxon>
        <taxon>Metazoa</taxon>
        <taxon>Ecdysozoa</taxon>
        <taxon>Arthropoda</taxon>
        <taxon>Crustacea</taxon>
        <taxon>Branchiopoda</taxon>
        <taxon>Diplostraca</taxon>
        <taxon>Cladocera</taxon>
        <taxon>Anomopoda</taxon>
        <taxon>Daphniidae</taxon>
        <taxon>Daphnia</taxon>
    </lineage>
</organism>
<dbReference type="PhylomeDB" id="E9GE44"/>
<dbReference type="SUPFAM" id="SSF57850">
    <property type="entry name" value="RING/U-box"/>
    <property type="match status" value="1"/>
</dbReference>
<evidence type="ECO:0000313" key="5">
    <source>
        <dbReference type="EMBL" id="EFX82379.1"/>
    </source>
</evidence>
<dbReference type="OrthoDB" id="6366364at2759"/>
<feature type="domain" description="RING-type" evidence="4">
    <location>
        <begin position="15"/>
        <end position="58"/>
    </location>
</feature>
<dbReference type="Proteomes" id="UP000000305">
    <property type="component" value="Unassembled WGS sequence"/>
</dbReference>
<dbReference type="InterPro" id="IPR013083">
    <property type="entry name" value="Znf_RING/FYVE/PHD"/>
</dbReference>
<dbReference type="PANTHER" id="PTHR25464:SF2">
    <property type="entry name" value="RING-TYPE DOMAIN-CONTAINING PROTEIN"/>
    <property type="match status" value="1"/>
</dbReference>
<dbReference type="GO" id="GO:0016567">
    <property type="term" value="P:protein ubiquitination"/>
    <property type="evidence" value="ECO:0000318"/>
    <property type="project" value="GO_Central"/>
</dbReference>
<dbReference type="Gene3D" id="3.30.40.10">
    <property type="entry name" value="Zinc/RING finger domain, C3HC4 (zinc finger)"/>
    <property type="match status" value="1"/>
</dbReference>
<dbReference type="GO" id="GO:0061630">
    <property type="term" value="F:ubiquitin protein ligase activity"/>
    <property type="evidence" value="ECO:0000318"/>
    <property type="project" value="GO_Central"/>
</dbReference>
<keyword evidence="1 3" id="KW-0863">Zinc-finger</keyword>
<name>E9GE44_DAPPU</name>
<gene>
    <name evidence="5" type="ORF">DAPPUDRAFT_316830</name>
</gene>
<dbReference type="SMART" id="SM00184">
    <property type="entry name" value="RING"/>
    <property type="match status" value="1"/>
</dbReference>
<protein>
    <recommendedName>
        <fullName evidence="4">RING-type domain-containing protein</fullName>
    </recommendedName>
</protein>
<dbReference type="InterPro" id="IPR001841">
    <property type="entry name" value="Znf_RING"/>
</dbReference>